<evidence type="ECO:0000256" key="1">
    <source>
        <dbReference type="ARBA" id="ARBA00023015"/>
    </source>
</evidence>
<dbReference type="GO" id="GO:0003700">
    <property type="term" value="F:DNA-binding transcription factor activity"/>
    <property type="evidence" value="ECO:0007669"/>
    <property type="project" value="TreeGrafter"/>
</dbReference>
<protein>
    <recommendedName>
        <fullName evidence="5">HTH tetR-type domain-containing protein</fullName>
    </recommendedName>
</protein>
<keyword evidence="1" id="KW-0805">Transcription regulation</keyword>
<dbReference type="PANTHER" id="PTHR30055">
    <property type="entry name" value="HTH-TYPE TRANSCRIPTIONAL REGULATOR RUTR"/>
    <property type="match status" value="1"/>
</dbReference>
<dbReference type="PATRIC" id="fig|1423733.4.peg.909"/>
<dbReference type="Proteomes" id="UP000051845">
    <property type="component" value="Unassembled WGS sequence"/>
</dbReference>
<keyword evidence="2 4" id="KW-0238">DNA-binding</keyword>
<keyword evidence="3" id="KW-0804">Transcription</keyword>
<dbReference type="InterPro" id="IPR050109">
    <property type="entry name" value="HTH-type_TetR-like_transc_reg"/>
</dbReference>
<comment type="caution">
    <text evidence="6">The sequence shown here is derived from an EMBL/GenBank/DDBJ whole genome shotgun (WGS) entry which is preliminary data.</text>
</comment>
<evidence type="ECO:0000256" key="2">
    <source>
        <dbReference type="ARBA" id="ARBA00023125"/>
    </source>
</evidence>
<dbReference type="RefSeq" id="WP_054759927.1">
    <property type="nucleotide sequence ID" value="NZ_AYYR01000106.1"/>
</dbReference>
<feature type="DNA-binding region" description="H-T-H motif" evidence="4">
    <location>
        <begin position="29"/>
        <end position="48"/>
    </location>
</feature>
<dbReference type="Pfam" id="PF00440">
    <property type="entry name" value="TetR_N"/>
    <property type="match status" value="1"/>
</dbReference>
<dbReference type="AlphaFoldDB" id="A0A0R2BC80"/>
<proteinExistence type="predicted"/>
<dbReference type="InterPro" id="IPR001647">
    <property type="entry name" value="HTH_TetR"/>
</dbReference>
<sequence length="182" mass="21075">MRIDAQNNRLKVLAAANKLFMQFDVNHVTMAQLAEAAGVGVGTLYRNFPKKGDIVLALAYDQLDHYVAEQQTYLEHRSVDLTAIRHVLAAYLKFRDHRQRLFPNGSLETARRYYQRPEYQQLAALFSQLIRGKHSNLTSMEVTFQADMLIAFLRNESYSLQREERGLTQTDILNLIMKMFFG</sequence>
<evidence type="ECO:0000256" key="4">
    <source>
        <dbReference type="PROSITE-ProRule" id="PRU00335"/>
    </source>
</evidence>
<gene>
    <name evidence="6" type="ORF">FC82_GL000868</name>
</gene>
<dbReference type="Gene3D" id="1.10.357.10">
    <property type="entry name" value="Tetracycline Repressor, domain 2"/>
    <property type="match status" value="1"/>
</dbReference>
<dbReference type="InterPro" id="IPR009057">
    <property type="entry name" value="Homeodomain-like_sf"/>
</dbReference>
<reference evidence="6 7" key="1">
    <citation type="journal article" date="2015" name="Genome Announc.">
        <title>Expanding the biotechnology potential of lactobacilli through comparative genomics of 213 strains and associated genera.</title>
        <authorList>
            <person name="Sun Z."/>
            <person name="Harris H.M."/>
            <person name="McCann A."/>
            <person name="Guo C."/>
            <person name="Argimon S."/>
            <person name="Zhang W."/>
            <person name="Yang X."/>
            <person name="Jeffery I.B."/>
            <person name="Cooney J.C."/>
            <person name="Kagawa T.F."/>
            <person name="Liu W."/>
            <person name="Song Y."/>
            <person name="Salvetti E."/>
            <person name="Wrobel A."/>
            <person name="Rasinkangas P."/>
            <person name="Parkhill J."/>
            <person name="Rea M.C."/>
            <person name="O'Sullivan O."/>
            <person name="Ritari J."/>
            <person name="Douillard F.P."/>
            <person name="Paul Ross R."/>
            <person name="Yang R."/>
            <person name="Briner A.E."/>
            <person name="Felis G.E."/>
            <person name="de Vos W.M."/>
            <person name="Barrangou R."/>
            <person name="Klaenhammer T.R."/>
            <person name="Caufield P.W."/>
            <person name="Cui Y."/>
            <person name="Zhang H."/>
            <person name="O'Toole P.W."/>
        </authorList>
    </citation>
    <scope>NUCLEOTIDE SEQUENCE [LARGE SCALE GENOMIC DNA]</scope>
    <source>
        <strain evidence="6 7">DSM 20515</strain>
    </source>
</reference>
<dbReference type="EMBL" id="AYYR01000106">
    <property type="protein sequence ID" value="KRM74089.1"/>
    <property type="molecule type" value="Genomic_DNA"/>
</dbReference>
<dbReference type="SUPFAM" id="SSF46689">
    <property type="entry name" value="Homeodomain-like"/>
    <property type="match status" value="1"/>
</dbReference>
<dbReference type="PRINTS" id="PR00455">
    <property type="entry name" value="HTHTETR"/>
</dbReference>
<name>A0A0R2BC80_SECCO</name>
<dbReference type="PROSITE" id="PS50977">
    <property type="entry name" value="HTH_TETR_2"/>
    <property type="match status" value="1"/>
</dbReference>
<dbReference type="GO" id="GO:0000976">
    <property type="term" value="F:transcription cis-regulatory region binding"/>
    <property type="evidence" value="ECO:0007669"/>
    <property type="project" value="TreeGrafter"/>
</dbReference>
<evidence type="ECO:0000313" key="7">
    <source>
        <dbReference type="Proteomes" id="UP000051845"/>
    </source>
</evidence>
<feature type="domain" description="HTH tetR-type" evidence="5">
    <location>
        <begin position="6"/>
        <end position="66"/>
    </location>
</feature>
<dbReference type="STRING" id="33960.TY91_10830"/>
<evidence type="ECO:0000259" key="5">
    <source>
        <dbReference type="PROSITE" id="PS50977"/>
    </source>
</evidence>
<accession>A0A0R2BC80</accession>
<evidence type="ECO:0000256" key="3">
    <source>
        <dbReference type="ARBA" id="ARBA00023163"/>
    </source>
</evidence>
<dbReference type="PANTHER" id="PTHR30055:SF234">
    <property type="entry name" value="HTH-TYPE TRANSCRIPTIONAL REGULATOR BETI"/>
    <property type="match status" value="1"/>
</dbReference>
<evidence type="ECO:0000313" key="6">
    <source>
        <dbReference type="EMBL" id="KRM74089.1"/>
    </source>
</evidence>
<organism evidence="6 7">
    <name type="scientific">Secundilactobacillus collinoides DSM 20515 = JCM 1123</name>
    <dbReference type="NCBI Taxonomy" id="1423733"/>
    <lineage>
        <taxon>Bacteria</taxon>
        <taxon>Bacillati</taxon>
        <taxon>Bacillota</taxon>
        <taxon>Bacilli</taxon>
        <taxon>Lactobacillales</taxon>
        <taxon>Lactobacillaceae</taxon>
        <taxon>Secundilactobacillus</taxon>
    </lineage>
</organism>